<accession>A0ABR7CEP0</accession>
<reference evidence="2 3" key="1">
    <citation type="submission" date="2020-08" db="EMBL/GenBank/DDBJ databases">
        <title>Genome public.</title>
        <authorList>
            <person name="Liu C."/>
            <person name="Sun Q."/>
        </authorList>
    </citation>
    <scope>NUCLEOTIDE SEQUENCE [LARGE SCALE GENOMIC DNA]</scope>
    <source>
        <strain evidence="2 3">M27</strain>
    </source>
</reference>
<keyword evidence="1" id="KW-0812">Transmembrane</keyword>
<comment type="caution">
    <text evidence="2">The sequence shown here is derived from an EMBL/GenBank/DDBJ whole genome shotgun (WGS) entry which is preliminary data.</text>
</comment>
<protein>
    <submittedName>
        <fullName evidence="2">Uncharacterized protein</fullName>
    </submittedName>
</protein>
<keyword evidence="3" id="KW-1185">Reference proteome</keyword>
<dbReference type="RefSeq" id="WP_186968040.1">
    <property type="nucleotide sequence ID" value="NZ_JACOOE010000008.1"/>
</dbReference>
<keyword evidence="1" id="KW-1133">Transmembrane helix</keyword>
<evidence type="ECO:0000256" key="1">
    <source>
        <dbReference type="SAM" id="Phobius"/>
    </source>
</evidence>
<dbReference type="Proteomes" id="UP000600600">
    <property type="component" value="Unassembled WGS sequence"/>
</dbReference>
<dbReference type="EMBL" id="JACOOE010000008">
    <property type="protein sequence ID" value="MBC5606251.1"/>
    <property type="molecule type" value="Genomic_DNA"/>
</dbReference>
<feature type="transmembrane region" description="Helical" evidence="1">
    <location>
        <begin position="6"/>
        <end position="24"/>
    </location>
</feature>
<gene>
    <name evidence="2" type="ORF">H8S67_16470</name>
</gene>
<evidence type="ECO:0000313" key="2">
    <source>
        <dbReference type="EMBL" id="MBC5606251.1"/>
    </source>
</evidence>
<proteinExistence type="predicted"/>
<organism evidence="2 3">
    <name type="scientific">Bacteroides difficilis</name>
    <dbReference type="NCBI Taxonomy" id="2763021"/>
    <lineage>
        <taxon>Bacteria</taxon>
        <taxon>Pseudomonadati</taxon>
        <taxon>Bacteroidota</taxon>
        <taxon>Bacteroidia</taxon>
        <taxon>Bacteroidales</taxon>
        <taxon>Bacteroidaceae</taxon>
        <taxon>Bacteroides</taxon>
    </lineage>
</organism>
<evidence type="ECO:0000313" key="3">
    <source>
        <dbReference type="Proteomes" id="UP000600600"/>
    </source>
</evidence>
<name>A0ABR7CEP0_9BACE</name>
<sequence length="184" mass="21190">MNKYFFYIFPIVAISIIIIASLLADKYNTASQEEVYEDTKTPMDTIEIYKVPSFLKNTTYIYSDYRGRGTGATLIDSTYTPTQKYSFNEITVQIKGNTAITGVGRYNYVTHKILSAEYYEIGCRLLAILHTNKGEIRIAKDIVYDPFERDEYSIYFTYNNFTAYSHTLGINTQLPSPHIIKVKD</sequence>
<keyword evidence="1" id="KW-0472">Membrane</keyword>